<dbReference type="GO" id="GO:0015031">
    <property type="term" value="P:protein transport"/>
    <property type="evidence" value="ECO:0007669"/>
    <property type="project" value="UniProtKB-KW"/>
</dbReference>
<keyword evidence="4 7" id="KW-0812">Transmembrane</keyword>
<keyword evidence="10" id="KW-1185">Reference proteome</keyword>
<gene>
    <name evidence="9" type="ORF">H9L05_01730</name>
</gene>
<keyword evidence="5 8" id="KW-1133">Transmembrane helix</keyword>
<feature type="transmembrane region" description="Helical" evidence="8">
    <location>
        <begin position="21"/>
        <end position="41"/>
    </location>
</feature>
<evidence type="ECO:0000256" key="6">
    <source>
        <dbReference type="ARBA" id="ARBA00023136"/>
    </source>
</evidence>
<comment type="similarity">
    <text evidence="2 7">Belongs to the ExbD/TolR family.</text>
</comment>
<evidence type="ECO:0000256" key="7">
    <source>
        <dbReference type="RuleBase" id="RU003879"/>
    </source>
</evidence>
<dbReference type="EMBL" id="CP060784">
    <property type="protein sequence ID" value="QNP52524.1"/>
    <property type="molecule type" value="Genomic_DNA"/>
</dbReference>
<protein>
    <submittedName>
        <fullName evidence="9">Biopolymer transporter ExbD</fullName>
    </submittedName>
</protein>
<reference evidence="9 10" key="1">
    <citation type="submission" date="2020-08" db="EMBL/GenBank/DDBJ databases">
        <title>Genome sequence of Hymenobacter qilianensis JCM 19763T.</title>
        <authorList>
            <person name="Hyun D.-W."/>
            <person name="Bae J.-W."/>
        </authorList>
    </citation>
    <scope>NUCLEOTIDE SEQUENCE [LARGE SCALE GENOMIC DNA]</scope>
    <source>
        <strain evidence="9 10">JCM 19763</strain>
    </source>
</reference>
<dbReference type="GO" id="GO:0005886">
    <property type="term" value="C:plasma membrane"/>
    <property type="evidence" value="ECO:0007669"/>
    <property type="project" value="UniProtKB-SubCell"/>
</dbReference>
<dbReference type="KEGG" id="hqi:H9L05_01730"/>
<dbReference type="Proteomes" id="UP000516093">
    <property type="component" value="Chromosome"/>
</dbReference>
<keyword evidence="3" id="KW-1003">Cell membrane</keyword>
<keyword evidence="7" id="KW-0813">Transport</keyword>
<evidence type="ECO:0000313" key="10">
    <source>
        <dbReference type="Proteomes" id="UP000516093"/>
    </source>
</evidence>
<accession>A0A7H0GW58</accession>
<proteinExistence type="inferred from homology"/>
<evidence type="ECO:0000256" key="3">
    <source>
        <dbReference type="ARBA" id="ARBA00022475"/>
    </source>
</evidence>
<sequence length="221" mass="25230">MTYRILAKLQAGRKSRISLSAPNVSMIGGLFVWPLLCFFLATARFKSPEPYVQLPTSSGSGCLKMPEGRLGIISIDKQKRLYFSFDEPYQSEIIKRVAARRRVRFTATQLAELDKMPFLFMDVRQLPWYLSLSLLKRNNITLLGIPSRLDNDVDDQLAECIAAAQSALHDKNGLYPFFSIRADANLEFHEVQRVFTLLQKHNVNRINLATIMEEKDSALLF</sequence>
<name>A0A7H0GW58_9BACT</name>
<organism evidence="9 10">
    <name type="scientific">Hymenobacter qilianensis</name>
    <dbReference type="NCBI Taxonomy" id="1385715"/>
    <lineage>
        <taxon>Bacteria</taxon>
        <taxon>Pseudomonadati</taxon>
        <taxon>Bacteroidota</taxon>
        <taxon>Cytophagia</taxon>
        <taxon>Cytophagales</taxon>
        <taxon>Hymenobacteraceae</taxon>
        <taxon>Hymenobacter</taxon>
    </lineage>
</organism>
<dbReference type="Pfam" id="PF02472">
    <property type="entry name" value="ExbD"/>
    <property type="match status" value="1"/>
</dbReference>
<comment type="subcellular location">
    <subcellularLocation>
        <location evidence="1">Cell membrane</location>
        <topology evidence="1">Single-pass membrane protein</topology>
    </subcellularLocation>
    <subcellularLocation>
        <location evidence="7">Cell membrane</location>
        <topology evidence="7">Single-pass type II membrane protein</topology>
    </subcellularLocation>
</comment>
<keyword evidence="7" id="KW-0653">Protein transport</keyword>
<evidence type="ECO:0000256" key="1">
    <source>
        <dbReference type="ARBA" id="ARBA00004162"/>
    </source>
</evidence>
<evidence type="ECO:0000256" key="5">
    <source>
        <dbReference type="ARBA" id="ARBA00022989"/>
    </source>
</evidence>
<evidence type="ECO:0000256" key="4">
    <source>
        <dbReference type="ARBA" id="ARBA00022692"/>
    </source>
</evidence>
<evidence type="ECO:0000256" key="8">
    <source>
        <dbReference type="SAM" id="Phobius"/>
    </source>
</evidence>
<dbReference type="InterPro" id="IPR003400">
    <property type="entry name" value="ExbD"/>
</dbReference>
<dbReference type="GO" id="GO:0022857">
    <property type="term" value="F:transmembrane transporter activity"/>
    <property type="evidence" value="ECO:0007669"/>
    <property type="project" value="InterPro"/>
</dbReference>
<evidence type="ECO:0000256" key="2">
    <source>
        <dbReference type="ARBA" id="ARBA00005811"/>
    </source>
</evidence>
<dbReference type="RefSeq" id="WP_187732778.1">
    <property type="nucleotide sequence ID" value="NZ_BMFN01000002.1"/>
</dbReference>
<evidence type="ECO:0000313" key="9">
    <source>
        <dbReference type="EMBL" id="QNP52524.1"/>
    </source>
</evidence>
<dbReference type="AlphaFoldDB" id="A0A7H0GW58"/>
<keyword evidence="6 8" id="KW-0472">Membrane</keyword>